<dbReference type="CDD" id="cd00180">
    <property type="entry name" value="PKc"/>
    <property type="match status" value="1"/>
</dbReference>
<proteinExistence type="inferred from homology"/>
<accession>A0A0G2IC20</accession>
<feature type="region of interest" description="Disordered" evidence="10">
    <location>
        <begin position="533"/>
        <end position="557"/>
    </location>
</feature>
<evidence type="ECO:0000256" key="7">
    <source>
        <dbReference type="ARBA" id="ARBA00047899"/>
    </source>
</evidence>
<evidence type="ECO:0000259" key="12">
    <source>
        <dbReference type="PROSITE" id="PS50011"/>
    </source>
</evidence>
<evidence type="ECO:0000313" key="13">
    <source>
        <dbReference type="EMBL" id="KKZ68207.1"/>
    </source>
</evidence>
<dbReference type="Pfam" id="PF00069">
    <property type="entry name" value="Pkinase"/>
    <property type="match status" value="1"/>
</dbReference>
<dbReference type="GO" id="GO:0005634">
    <property type="term" value="C:nucleus"/>
    <property type="evidence" value="ECO:0007669"/>
    <property type="project" value="TreeGrafter"/>
</dbReference>
<dbReference type="GO" id="GO:0044773">
    <property type="term" value="P:mitotic DNA damage checkpoint signaling"/>
    <property type="evidence" value="ECO:0007669"/>
    <property type="project" value="TreeGrafter"/>
</dbReference>
<evidence type="ECO:0000256" key="5">
    <source>
        <dbReference type="ARBA" id="ARBA00022777"/>
    </source>
</evidence>
<reference evidence="14" key="1">
    <citation type="journal article" date="2015" name="PLoS Genet.">
        <title>The dynamic genome and transcriptome of the human fungal pathogen Blastomyces and close relative Emmonsia.</title>
        <authorList>
            <person name="Munoz J.F."/>
            <person name="Gauthier G.M."/>
            <person name="Desjardins C.A."/>
            <person name="Gallo J.E."/>
            <person name="Holder J."/>
            <person name="Sullivan T.D."/>
            <person name="Marty A.J."/>
            <person name="Carmen J.C."/>
            <person name="Chen Z."/>
            <person name="Ding L."/>
            <person name="Gujja S."/>
            <person name="Magrini V."/>
            <person name="Misas E."/>
            <person name="Mitreva M."/>
            <person name="Priest M."/>
            <person name="Saif S."/>
            <person name="Whiston E.A."/>
            <person name="Young S."/>
            <person name="Zeng Q."/>
            <person name="Goldman W.E."/>
            <person name="Mardis E.R."/>
            <person name="Taylor J.W."/>
            <person name="McEwen J.G."/>
            <person name="Clay O.K."/>
            <person name="Klein B.S."/>
            <person name="Cuomo C.A."/>
        </authorList>
    </citation>
    <scope>NUCLEOTIDE SEQUENCE [LARGE SCALE GENOMIC DNA]</scope>
    <source>
        <strain evidence="14">UAMH 3008</strain>
    </source>
</reference>
<dbReference type="PROSITE" id="PS00107">
    <property type="entry name" value="PROTEIN_KINASE_ATP"/>
    <property type="match status" value="1"/>
</dbReference>
<dbReference type="PROSITE" id="PS00108">
    <property type="entry name" value="PROTEIN_KINASE_ST"/>
    <property type="match status" value="1"/>
</dbReference>
<dbReference type="InterPro" id="IPR011009">
    <property type="entry name" value="Kinase-like_dom_sf"/>
</dbReference>
<keyword evidence="5" id="KW-0808">Transferase</keyword>
<organism evidence="13 14">
    <name type="scientific">[Emmonsia] crescens</name>
    <dbReference type="NCBI Taxonomy" id="73230"/>
    <lineage>
        <taxon>Eukaryota</taxon>
        <taxon>Fungi</taxon>
        <taxon>Dikarya</taxon>
        <taxon>Ascomycota</taxon>
        <taxon>Pezizomycotina</taxon>
        <taxon>Eurotiomycetes</taxon>
        <taxon>Eurotiomycetidae</taxon>
        <taxon>Onygenales</taxon>
        <taxon>Ajellomycetaceae</taxon>
        <taxon>Emergomyces</taxon>
    </lineage>
</organism>
<dbReference type="PANTHER" id="PTHR44167">
    <property type="entry name" value="OVARIAN-SPECIFIC SERINE/THREONINE-PROTEIN KINASE LOK-RELATED"/>
    <property type="match status" value="1"/>
</dbReference>
<dbReference type="Gene3D" id="1.10.510.10">
    <property type="entry name" value="Transferase(Phosphotransferase) domain 1"/>
    <property type="match status" value="1"/>
</dbReference>
<feature type="domain" description="FHA" evidence="11">
    <location>
        <begin position="96"/>
        <end position="146"/>
    </location>
</feature>
<dbReference type="Gene3D" id="2.60.200.20">
    <property type="match status" value="1"/>
</dbReference>
<comment type="catalytic activity">
    <reaction evidence="8">
        <text>L-seryl-[protein] + ATP = O-phospho-L-seryl-[protein] + ADP + H(+)</text>
        <dbReference type="Rhea" id="RHEA:17989"/>
        <dbReference type="Rhea" id="RHEA-COMP:9863"/>
        <dbReference type="Rhea" id="RHEA-COMP:11604"/>
        <dbReference type="ChEBI" id="CHEBI:15378"/>
        <dbReference type="ChEBI" id="CHEBI:29999"/>
        <dbReference type="ChEBI" id="CHEBI:30616"/>
        <dbReference type="ChEBI" id="CHEBI:83421"/>
        <dbReference type="ChEBI" id="CHEBI:456216"/>
        <dbReference type="EC" id="2.7.11.1"/>
    </reaction>
</comment>
<feature type="binding site" evidence="9">
    <location>
        <position position="266"/>
    </location>
    <ligand>
        <name>ATP</name>
        <dbReference type="ChEBI" id="CHEBI:30616"/>
    </ligand>
</feature>
<dbReference type="GO" id="GO:0004674">
    <property type="term" value="F:protein serine/threonine kinase activity"/>
    <property type="evidence" value="ECO:0007669"/>
    <property type="project" value="UniProtKB-KW"/>
</dbReference>
<dbReference type="InterPro" id="IPR008984">
    <property type="entry name" value="SMAD_FHA_dom_sf"/>
</dbReference>
<dbReference type="InterPro" id="IPR017441">
    <property type="entry name" value="Protein_kinase_ATP_BS"/>
</dbReference>
<keyword evidence="6 9" id="KW-0067">ATP-binding</keyword>
<dbReference type="PANTHER" id="PTHR44167:SF24">
    <property type="entry name" value="SERINE_THREONINE-PROTEIN KINASE CHK2"/>
    <property type="match status" value="1"/>
</dbReference>
<evidence type="ECO:0000256" key="9">
    <source>
        <dbReference type="PROSITE-ProRule" id="PRU10141"/>
    </source>
</evidence>
<sequence length="699" mass="78294">MTSTPRAVTLARELDTKDDEDPNLILIIEAGCDTTEATAMALEHNKDRYIPPEADSDEESEPESRETTPSPKPEIKRTHQLRLTFNKPPKNKGRGFSFGTEGNRCDVLLNTKRGGGQISKVHFYITFDEKGRLLLIDESTCGTAVSYGGWGQELTRHHFKWILLSQNQIRIHLPMNFTLDVVQPKHFFCKKEYQANITSFLNDARDAVLALGGLYVQSSRTSKFPTGSHSPGQQAIYLPRKHLGEGGYGTVCLVTHLSTAKFYAAKELIRGSGLSKEAKLMRDISHKHIVQFVDFTHDPTTQLIMEYLPLGSLHDQHKIDPITLTETRKLLLQGLDALRYLHSLSSPITHRDIKPANILVQGRGANFHIKLSDFGLSKDTPFLKTGCGTLGYTPPEVYRVAKERKMEKDQRKLSTLIYDNKVDVWALGVVVLQYTDDLPYDALALYEQIADAVKDLRRRRPDDPFTVLLDKMLRKSPLTRPSSEDCFQEALKIGYPSDEDTSGSVTPTRHDFEASNEMLASFKVPTQILAGDDRVLGSKRDPSPTRSSGHQNKRPRINHPYYHTVMGMLSDLRLHGALIDNGGNDEYTATSIELICDEFSRQKITHIKVDSVGSHGVTIKAYRANKSGEFVLGHFTSSKPTNSMDLAYELKIQNSEKGSNRASGLSEAASEYSAHYEHRLLNNSYGRLSSGTIKPPPRI</sequence>
<evidence type="ECO:0000256" key="6">
    <source>
        <dbReference type="ARBA" id="ARBA00022840"/>
    </source>
</evidence>
<feature type="domain" description="Protein kinase" evidence="12">
    <location>
        <begin position="237"/>
        <end position="491"/>
    </location>
</feature>
<dbReference type="InterPro" id="IPR000719">
    <property type="entry name" value="Prot_kinase_dom"/>
</dbReference>
<evidence type="ECO:0000256" key="2">
    <source>
        <dbReference type="ARBA" id="ARBA00012513"/>
    </source>
</evidence>
<dbReference type="AlphaFoldDB" id="A0A0G2IC20"/>
<dbReference type="InterPro" id="IPR008271">
    <property type="entry name" value="Ser/Thr_kinase_AS"/>
</dbReference>
<dbReference type="VEuPathDB" id="FungiDB:EMCG_06098"/>
<name>A0A0G2IC20_9EURO</name>
<feature type="region of interest" description="Disordered" evidence="10">
    <location>
        <begin position="43"/>
        <end position="78"/>
    </location>
</feature>
<comment type="similarity">
    <text evidence="1">Belongs to the protein kinase superfamily. CAMK Ser/Thr protein kinase family. CHEK2 subfamily.</text>
</comment>
<comment type="catalytic activity">
    <reaction evidence="7">
        <text>L-threonyl-[protein] + ATP = O-phospho-L-threonyl-[protein] + ADP + H(+)</text>
        <dbReference type="Rhea" id="RHEA:46608"/>
        <dbReference type="Rhea" id="RHEA-COMP:11060"/>
        <dbReference type="Rhea" id="RHEA-COMP:11605"/>
        <dbReference type="ChEBI" id="CHEBI:15378"/>
        <dbReference type="ChEBI" id="CHEBI:30013"/>
        <dbReference type="ChEBI" id="CHEBI:30616"/>
        <dbReference type="ChEBI" id="CHEBI:61977"/>
        <dbReference type="ChEBI" id="CHEBI:456216"/>
        <dbReference type="EC" id="2.7.11.1"/>
    </reaction>
</comment>
<dbReference type="PROSITE" id="PS50006">
    <property type="entry name" value="FHA_DOMAIN"/>
    <property type="match status" value="1"/>
</dbReference>
<dbReference type="GO" id="GO:0005524">
    <property type="term" value="F:ATP binding"/>
    <property type="evidence" value="ECO:0007669"/>
    <property type="project" value="UniProtKB-UniRule"/>
</dbReference>
<protein>
    <recommendedName>
        <fullName evidence="2">non-specific serine/threonine protein kinase</fullName>
        <ecNumber evidence="2">2.7.11.1</ecNumber>
    </recommendedName>
</protein>
<evidence type="ECO:0000256" key="8">
    <source>
        <dbReference type="ARBA" id="ARBA00048679"/>
    </source>
</evidence>
<keyword evidence="3" id="KW-0723">Serine/threonine-protein kinase</keyword>
<dbReference type="EC" id="2.7.11.1" evidence="2"/>
<evidence type="ECO:0000256" key="3">
    <source>
        <dbReference type="ARBA" id="ARBA00022527"/>
    </source>
</evidence>
<dbReference type="EMBL" id="LCZI01000140">
    <property type="protein sequence ID" value="KKZ68207.1"/>
    <property type="molecule type" value="Genomic_DNA"/>
</dbReference>
<dbReference type="SMART" id="SM00220">
    <property type="entry name" value="S_TKc"/>
    <property type="match status" value="1"/>
</dbReference>
<evidence type="ECO:0000259" key="11">
    <source>
        <dbReference type="PROSITE" id="PS50006"/>
    </source>
</evidence>
<keyword evidence="5" id="KW-0418">Kinase</keyword>
<gene>
    <name evidence="13" type="ORF">EMCG_06098</name>
</gene>
<dbReference type="SUPFAM" id="SSF56112">
    <property type="entry name" value="Protein kinase-like (PK-like)"/>
    <property type="match status" value="1"/>
</dbReference>
<feature type="compositionally biased region" description="Basic and acidic residues" evidence="10">
    <location>
        <begin position="533"/>
        <end position="543"/>
    </location>
</feature>
<dbReference type="InterPro" id="IPR000253">
    <property type="entry name" value="FHA_dom"/>
</dbReference>
<evidence type="ECO:0000313" key="14">
    <source>
        <dbReference type="Proteomes" id="UP000034164"/>
    </source>
</evidence>
<comment type="caution">
    <text evidence="13">The sequence shown here is derived from an EMBL/GenBank/DDBJ whole genome shotgun (WGS) entry which is preliminary data.</text>
</comment>
<dbReference type="PROSITE" id="PS50011">
    <property type="entry name" value="PROTEIN_KINASE_DOM"/>
    <property type="match status" value="1"/>
</dbReference>
<dbReference type="Proteomes" id="UP000034164">
    <property type="component" value="Unassembled WGS sequence"/>
</dbReference>
<keyword evidence="4 9" id="KW-0547">Nucleotide-binding</keyword>
<evidence type="ECO:0000256" key="4">
    <source>
        <dbReference type="ARBA" id="ARBA00022741"/>
    </source>
</evidence>
<evidence type="ECO:0000256" key="1">
    <source>
        <dbReference type="ARBA" id="ARBA00005575"/>
    </source>
</evidence>
<evidence type="ECO:0000256" key="10">
    <source>
        <dbReference type="SAM" id="MobiDB-lite"/>
    </source>
</evidence>
<dbReference type="OrthoDB" id="4187293at2759"/>
<feature type="region of interest" description="Disordered" evidence="10">
    <location>
        <begin position="1"/>
        <end position="21"/>
    </location>
</feature>
<dbReference type="SUPFAM" id="SSF49879">
    <property type="entry name" value="SMAD/FHA domain"/>
    <property type="match status" value="1"/>
</dbReference>